<gene>
    <name evidence="2" type="ORF">IE4872_CH03468</name>
</gene>
<reference evidence="2 3" key="1">
    <citation type="submission" date="2016-09" db="EMBL/GenBank/DDBJ databases">
        <title>The complete genome sequences of Rhizobium gallicum, symbiovars gallicum and phaseoli, symbionts associated to common bean (Phaseolus vulgaris).</title>
        <authorList>
            <person name="Bustos P."/>
            <person name="Santamaria R.I."/>
            <person name="Perez-Carrascal O.M."/>
            <person name="Juarez S."/>
            <person name="Lozano L."/>
            <person name="Martinez-Flores I."/>
            <person name="Martinez-Romero E."/>
            <person name="Cevallos M."/>
            <person name="Romero D."/>
            <person name="Davila G."/>
            <person name="Gonzalez V."/>
        </authorList>
    </citation>
    <scope>NUCLEOTIDE SEQUENCE [LARGE SCALE GENOMIC DNA]</scope>
    <source>
        <strain evidence="2 3">IE4872</strain>
    </source>
</reference>
<dbReference type="Proteomes" id="UP000184749">
    <property type="component" value="Chromosome"/>
</dbReference>
<proteinExistence type="predicted"/>
<name>A0A1L5NMD0_9HYPH</name>
<dbReference type="EMBL" id="CP017101">
    <property type="protein sequence ID" value="APO69061.1"/>
    <property type="molecule type" value="Genomic_DNA"/>
</dbReference>
<evidence type="ECO:0000256" key="1">
    <source>
        <dbReference type="SAM" id="Phobius"/>
    </source>
</evidence>
<keyword evidence="1" id="KW-0472">Membrane</keyword>
<evidence type="ECO:0000313" key="3">
    <source>
        <dbReference type="Proteomes" id="UP000184749"/>
    </source>
</evidence>
<dbReference type="AlphaFoldDB" id="A0A1L5NMD0"/>
<accession>A0A1L5NMD0</accession>
<evidence type="ECO:0008006" key="4">
    <source>
        <dbReference type="Google" id="ProtNLM"/>
    </source>
</evidence>
<keyword evidence="1" id="KW-1133">Transmembrane helix</keyword>
<protein>
    <recommendedName>
        <fullName evidence="4">Lipoprotein</fullName>
    </recommendedName>
</protein>
<sequence length="109" mass="11778">MTRFIGVYSGRVGSCARNRIVISSAVDCRLGFAASQKEKTMKMLLIMAAAIGLSAPMAFADCAYHAKNNAAVDKKMTTATVTTDNQTKSDELVLLKKTDRVSEDEEPAE</sequence>
<organism evidence="2 3">
    <name type="scientific">Rhizobium gallicum</name>
    <dbReference type="NCBI Taxonomy" id="56730"/>
    <lineage>
        <taxon>Bacteria</taxon>
        <taxon>Pseudomonadati</taxon>
        <taxon>Pseudomonadota</taxon>
        <taxon>Alphaproteobacteria</taxon>
        <taxon>Hyphomicrobiales</taxon>
        <taxon>Rhizobiaceae</taxon>
        <taxon>Rhizobium/Agrobacterium group</taxon>
        <taxon>Rhizobium</taxon>
    </lineage>
</organism>
<feature type="transmembrane region" description="Helical" evidence="1">
    <location>
        <begin position="44"/>
        <end position="66"/>
    </location>
</feature>
<evidence type="ECO:0000313" key="2">
    <source>
        <dbReference type="EMBL" id="APO69061.1"/>
    </source>
</evidence>
<keyword evidence="1" id="KW-0812">Transmembrane</keyword>